<dbReference type="InterPro" id="IPR055411">
    <property type="entry name" value="LRR_FXL15/At3g58940/PEG3-like"/>
</dbReference>
<gene>
    <name evidence="2" type="ORF">Tsubulata_026030</name>
</gene>
<sequence>MTSMFPSKKAKTVESRRDRISGLPDEILFYILSFLPIKYAVGTSILSKRWRFLWTSAPRLEFDDTVLFSNPTEETDIHFVNFVERVLCYHSDAASVKKISLRCWGSYIDTRILRLVYGTTMMPNLEELDLDFCIGTKIQLPNCIYSSFENLHVLKLCSDIQLNTPGLVCFPRLRTLWLNSVRFSGDDALKKLLEGCPVLKDLFINQDTWFSSGVFHVCSSSLKNLEICRLIGYGSGLTAKVVLETPNLARLKVVYHSEVDNIVMDASSLVSASIDAREPHRSSSLIQLLKKISHVEELELSSNTVNILEKSSDSEELPVFHNLTHLKVGFSKVERLVPQLLELSPNLVSFKLEKV</sequence>
<reference evidence="2" key="1">
    <citation type="submission" date="2022-02" db="EMBL/GenBank/DDBJ databases">
        <authorList>
            <person name="Henning P.M."/>
            <person name="McCubbin A.G."/>
            <person name="Shore J.S."/>
        </authorList>
    </citation>
    <scope>NUCLEOTIDE SEQUENCE</scope>
    <source>
        <strain evidence="2">F60SS</strain>
        <tissue evidence="2">Leaves</tissue>
    </source>
</reference>
<dbReference type="InterPro" id="IPR050232">
    <property type="entry name" value="FBL13/AtMIF1-like"/>
</dbReference>
<dbReference type="SMART" id="SM00256">
    <property type="entry name" value="FBOX"/>
    <property type="match status" value="1"/>
</dbReference>
<organism evidence="2 3">
    <name type="scientific">Turnera subulata</name>
    <dbReference type="NCBI Taxonomy" id="218843"/>
    <lineage>
        <taxon>Eukaryota</taxon>
        <taxon>Viridiplantae</taxon>
        <taxon>Streptophyta</taxon>
        <taxon>Embryophyta</taxon>
        <taxon>Tracheophyta</taxon>
        <taxon>Spermatophyta</taxon>
        <taxon>Magnoliopsida</taxon>
        <taxon>eudicotyledons</taxon>
        <taxon>Gunneridae</taxon>
        <taxon>Pentapetalae</taxon>
        <taxon>rosids</taxon>
        <taxon>fabids</taxon>
        <taxon>Malpighiales</taxon>
        <taxon>Passifloraceae</taxon>
        <taxon>Turnera</taxon>
    </lineage>
</organism>
<comment type="caution">
    <text evidence="2">The sequence shown here is derived from an EMBL/GenBank/DDBJ whole genome shotgun (WGS) entry which is preliminary data.</text>
</comment>
<dbReference type="Proteomes" id="UP001141552">
    <property type="component" value="Unassembled WGS sequence"/>
</dbReference>
<name>A0A9Q0FZX8_9ROSI</name>
<dbReference type="InterPro" id="IPR032675">
    <property type="entry name" value="LRR_dom_sf"/>
</dbReference>
<accession>A0A9Q0FZX8</accession>
<feature type="domain" description="F-box" evidence="1">
    <location>
        <begin position="17"/>
        <end position="65"/>
    </location>
</feature>
<dbReference type="Pfam" id="PF24758">
    <property type="entry name" value="LRR_At5g56370"/>
    <property type="match status" value="1"/>
</dbReference>
<reference evidence="2" key="2">
    <citation type="journal article" date="2023" name="Plants (Basel)">
        <title>Annotation of the Turnera subulata (Passifloraceae) Draft Genome Reveals the S-Locus Evolved after the Divergence of Turneroideae from Passifloroideae in a Stepwise Manner.</title>
        <authorList>
            <person name="Henning P.M."/>
            <person name="Roalson E.H."/>
            <person name="Mir W."/>
            <person name="McCubbin A.G."/>
            <person name="Shore J.S."/>
        </authorList>
    </citation>
    <scope>NUCLEOTIDE SEQUENCE</scope>
    <source>
        <strain evidence="2">F60SS</strain>
    </source>
</reference>
<evidence type="ECO:0000259" key="1">
    <source>
        <dbReference type="PROSITE" id="PS50181"/>
    </source>
</evidence>
<dbReference type="OrthoDB" id="811707at2759"/>
<proteinExistence type="predicted"/>
<dbReference type="PROSITE" id="PS50181">
    <property type="entry name" value="FBOX"/>
    <property type="match status" value="1"/>
</dbReference>
<dbReference type="CDD" id="cd22160">
    <property type="entry name" value="F-box_AtFBL13-like"/>
    <property type="match status" value="1"/>
</dbReference>
<dbReference type="SUPFAM" id="SSF81383">
    <property type="entry name" value="F-box domain"/>
    <property type="match status" value="1"/>
</dbReference>
<dbReference type="EMBL" id="JAKUCV010003202">
    <property type="protein sequence ID" value="KAJ4839750.1"/>
    <property type="molecule type" value="Genomic_DNA"/>
</dbReference>
<dbReference type="AlphaFoldDB" id="A0A9Q0FZX8"/>
<protein>
    <recommendedName>
        <fullName evidence="1">F-box domain-containing protein</fullName>
    </recommendedName>
</protein>
<dbReference type="Gene3D" id="3.80.10.10">
    <property type="entry name" value="Ribonuclease Inhibitor"/>
    <property type="match status" value="1"/>
</dbReference>
<dbReference type="PANTHER" id="PTHR31900:SF34">
    <property type="entry name" value="EMB|CAB62440.1-RELATED"/>
    <property type="match status" value="1"/>
</dbReference>
<keyword evidence="3" id="KW-1185">Reference proteome</keyword>
<dbReference type="InterPro" id="IPR053781">
    <property type="entry name" value="F-box_AtFBL13-like"/>
</dbReference>
<dbReference type="Gene3D" id="1.20.1280.50">
    <property type="match status" value="1"/>
</dbReference>
<dbReference type="PANTHER" id="PTHR31900">
    <property type="entry name" value="F-BOX/RNI SUPERFAMILY PROTEIN-RELATED"/>
    <property type="match status" value="1"/>
</dbReference>
<evidence type="ECO:0000313" key="2">
    <source>
        <dbReference type="EMBL" id="KAJ4839750.1"/>
    </source>
</evidence>
<evidence type="ECO:0000313" key="3">
    <source>
        <dbReference type="Proteomes" id="UP001141552"/>
    </source>
</evidence>
<dbReference type="Pfam" id="PF00646">
    <property type="entry name" value="F-box"/>
    <property type="match status" value="1"/>
</dbReference>
<dbReference type="InterPro" id="IPR036047">
    <property type="entry name" value="F-box-like_dom_sf"/>
</dbReference>
<dbReference type="InterPro" id="IPR001810">
    <property type="entry name" value="F-box_dom"/>
</dbReference>
<dbReference type="SUPFAM" id="SSF52047">
    <property type="entry name" value="RNI-like"/>
    <property type="match status" value="1"/>
</dbReference>